<keyword evidence="1" id="KW-0175">Coiled coil</keyword>
<proteinExistence type="predicted"/>
<reference evidence="3 4" key="1">
    <citation type="submission" date="2014-04" db="EMBL/GenBank/DDBJ databases">
        <title>Evolutionary Origins and Diversification of the Mycorrhizal Mutualists.</title>
        <authorList>
            <consortium name="DOE Joint Genome Institute"/>
            <consortium name="Mycorrhizal Genomics Consortium"/>
            <person name="Kohler A."/>
            <person name="Kuo A."/>
            <person name="Nagy L.G."/>
            <person name="Floudas D."/>
            <person name="Copeland A."/>
            <person name="Barry K.W."/>
            <person name="Cichocki N."/>
            <person name="Veneault-Fourrey C."/>
            <person name="LaButti K."/>
            <person name="Lindquist E.A."/>
            <person name="Lipzen A."/>
            <person name="Lundell T."/>
            <person name="Morin E."/>
            <person name="Murat C."/>
            <person name="Riley R."/>
            <person name="Ohm R."/>
            <person name="Sun H."/>
            <person name="Tunlid A."/>
            <person name="Henrissat B."/>
            <person name="Grigoriev I.V."/>
            <person name="Hibbett D.S."/>
            <person name="Martin F."/>
        </authorList>
    </citation>
    <scope>NUCLEOTIDE SEQUENCE [LARGE SCALE GENOMIC DNA]</scope>
    <source>
        <strain evidence="3 4">FD-317 M1</strain>
    </source>
</reference>
<feature type="compositionally biased region" description="Basic and acidic residues" evidence="2">
    <location>
        <begin position="516"/>
        <end position="530"/>
    </location>
</feature>
<dbReference type="Proteomes" id="UP000053593">
    <property type="component" value="Unassembled WGS sequence"/>
</dbReference>
<feature type="coiled-coil region" evidence="1">
    <location>
        <begin position="54"/>
        <end position="144"/>
    </location>
</feature>
<feature type="compositionally biased region" description="Acidic residues" evidence="2">
    <location>
        <begin position="447"/>
        <end position="458"/>
    </location>
</feature>
<sequence>MANAVTGRDTVEAMFSSLSKEVYRNLEAKQADILRLNDLLSKADESRQQWAGERAKLETNADRLSHLLAKAEDSRREVDEARRDAKSQRDWFKSELERVRVESESAKKEHGALMDEMRRTRSELDEARKERDQAVKLLHQAQLETGDWKSEFEKCESSMNHLRRETSQWKDQARHWQDLFLKAEEERRILATKMEELRERGFVAQKVKSEELPVAPLTPASSSRNADQDDSTNSLSSSESPAQIQRRSQKANANAGNSSTANAQRRAGTNTVNVFKVSKTPKTSQPSTLARTLDAPRAIDSATKSKKAPRARPTHSINLDAEEDAEEESLQDIVSSPSPLVYPEPEPRLHSAVASSSKAVLERSTTRTRVLRRVSDHQFIIKREDDHLDGYDGNQRPEDGEDDEDDELDEEEEEQGLSGPLNFVYNASGGRAIDKPKYRTQNAWDLFGDEEEEEEEEEVPRAGPSSVSTGRKGRTGTRGGGRKASRSRSRLPRKASDSRPNYAEEDLDNEEGYGEEGVKVEYRQPHRARSESTSSSVDELMITADGPSATGAVGGPYTPRNTSSKKRPPTPSMASSSEAGKKKRKR</sequence>
<feature type="compositionally biased region" description="Acidic residues" evidence="2">
    <location>
        <begin position="320"/>
        <end position="330"/>
    </location>
</feature>
<keyword evidence="4" id="KW-1185">Reference proteome</keyword>
<organism evidence="3 4">
    <name type="scientific">Collybiopsis luxurians FD-317 M1</name>
    <dbReference type="NCBI Taxonomy" id="944289"/>
    <lineage>
        <taxon>Eukaryota</taxon>
        <taxon>Fungi</taxon>
        <taxon>Dikarya</taxon>
        <taxon>Basidiomycota</taxon>
        <taxon>Agaricomycotina</taxon>
        <taxon>Agaricomycetes</taxon>
        <taxon>Agaricomycetidae</taxon>
        <taxon>Agaricales</taxon>
        <taxon>Marasmiineae</taxon>
        <taxon>Omphalotaceae</taxon>
        <taxon>Collybiopsis</taxon>
        <taxon>Collybiopsis luxurians</taxon>
    </lineage>
</organism>
<name>A0A0D0BQ21_9AGAR</name>
<evidence type="ECO:0000256" key="1">
    <source>
        <dbReference type="SAM" id="Coils"/>
    </source>
</evidence>
<feature type="compositionally biased region" description="Low complexity" evidence="2">
    <location>
        <begin position="251"/>
        <end position="263"/>
    </location>
</feature>
<feature type="region of interest" description="Disordered" evidence="2">
    <location>
        <begin position="213"/>
        <end position="586"/>
    </location>
</feature>
<dbReference type="HOGENOM" id="CLU_465435_0_0_1"/>
<evidence type="ECO:0000313" key="4">
    <source>
        <dbReference type="Proteomes" id="UP000053593"/>
    </source>
</evidence>
<evidence type="ECO:0000313" key="3">
    <source>
        <dbReference type="EMBL" id="KIK57191.1"/>
    </source>
</evidence>
<feature type="compositionally biased region" description="Low complexity" evidence="2">
    <location>
        <begin position="231"/>
        <end position="240"/>
    </location>
</feature>
<dbReference type="AlphaFoldDB" id="A0A0D0BQ21"/>
<feature type="compositionally biased region" description="Polar residues" evidence="2">
    <location>
        <begin position="280"/>
        <end position="290"/>
    </location>
</feature>
<feature type="compositionally biased region" description="Basic and acidic residues" evidence="2">
    <location>
        <begin position="373"/>
        <end position="398"/>
    </location>
</feature>
<evidence type="ECO:0000256" key="2">
    <source>
        <dbReference type="SAM" id="MobiDB-lite"/>
    </source>
</evidence>
<feature type="compositionally biased region" description="Acidic residues" evidence="2">
    <location>
        <begin position="399"/>
        <end position="415"/>
    </location>
</feature>
<feature type="compositionally biased region" description="Basic residues" evidence="2">
    <location>
        <begin position="304"/>
        <end position="313"/>
    </location>
</feature>
<dbReference type="OrthoDB" id="3269067at2759"/>
<feature type="compositionally biased region" description="Basic residues" evidence="2">
    <location>
        <begin position="471"/>
        <end position="493"/>
    </location>
</feature>
<dbReference type="EMBL" id="KN834792">
    <property type="protein sequence ID" value="KIK57191.1"/>
    <property type="molecule type" value="Genomic_DNA"/>
</dbReference>
<gene>
    <name evidence="3" type="ORF">GYMLUDRAFT_86936</name>
</gene>
<feature type="compositionally biased region" description="Acidic residues" evidence="2">
    <location>
        <begin position="503"/>
        <end position="514"/>
    </location>
</feature>
<accession>A0A0D0BQ21</accession>
<protein>
    <submittedName>
        <fullName evidence="3">Uncharacterized protein</fullName>
    </submittedName>
</protein>